<dbReference type="PANTHER" id="PTHR32060:SF22">
    <property type="entry name" value="CARBOXYL-TERMINAL-PROCESSING PEPTIDASE 3, CHLOROPLASTIC"/>
    <property type="match status" value="1"/>
</dbReference>
<dbReference type="SMART" id="SM00245">
    <property type="entry name" value="TSPc"/>
    <property type="match status" value="1"/>
</dbReference>
<accession>A0ABQ6M1J4</accession>
<organism evidence="8 9">
    <name type="scientific">Biformimicrobium ophioploci</name>
    <dbReference type="NCBI Taxonomy" id="3036711"/>
    <lineage>
        <taxon>Bacteria</taxon>
        <taxon>Pseudomonadati</taxon>
        <taxon>Pseudomonadota</taxon>
        <taxon>Gammaproteobacteria</taxon>
        <taxon>Cellvibrionales</taxon>
        <taxon>Microbulbiferaceae</taxon>
        <taxon>Biformimicrobium</taxon>
    </lineage>
</organism>
<name>A0ABQ6M1J4_9GAMM</name>
<dbReference type="InterPro" id="IPR005151">
    <property type="entry name" value="Tail-specific_protease"/>
</dbReference>
<dbReference type="CDD" id="cd06782">
    <property type="entry name" value="cpPDZ_CPP-like"/>
    <property type="match status" value="1"/>
</dbReference>
<evidence type="ECO:0000256" key="4">
    <source>
        <dbReference type="ARBA" id="ARBA00022825"/>
    </source>
</evidence>
<dbReference type="Pfam" id="PF00595">
    <property type="entry name" value="PDZ"/>
    <property type="match status" value="1"/>
</dbReference>
<keyword evidence="9" id="KW-1185">Reference proteome</keyword>
<feature type="domain" description="PDZ" evidence="7">
    <location>
        <begin position="247"/>
        <end position="318"/>
    </location>
</feature>
<feature type="region of interest" description="Disordered" evidence="6">
    <location>
        <begin position="659"/>
        <end position="678"/>
    </location>
</feature>
<dbReference type="EMBL" id="BSYJ01000005">
    <property type="protein sequence ID" value="GMG88229.1"/>
    <property type="molecule type" value="Genomic_DNA"/>
</dbReference>
<dbReference type="InterPro" id="IPR040573">
    <property type="entry name" value="TSP_N"/>
</dbReference>
<dbReference type="Gene3D" id="3.90.226.10">
    <property type="entry name" value="2-enoyl-CoA Hydratase, Chain A, domain 1"/>
    <property type="match status" value="1"/>
</dbReference>
<keyword evidence="4 5" id="KW-0720">Serine protease</keyword>
<dbReference type="RefSeq" id="WP_285764838.1">
    <property type="nucleotide sequence ID" value="NZ_BSYJ01000005.1"/>
</dbReference>
<sequence>MINMRYGRFSNSLLLLASLTMGTLGISFGAASVLAETEEKLRPTKEQASTAREIVAKLEVLHYNKLNLNDDMSTKLWHEYIESLDPTKSYFTAADIGEFKGWRTTLDDAIRAGNIDHGFAIFNRYRERVEHRLERLLGELRNGLPNYDYTVDESLDLDRKDNRWPANSAEADELWRKRLKSSVLNLKLADKTDEEIRDLLEKRYSGQLKSLRQQDGDDAFEVYMNSLTRLYDPHSNYLSPRTLENFNINMSLSLEGIGAVLQTEDEYTKIVRLVAGGPADRSGEVKPADKIVAVGEGKSGELVDVVGWRLDDVVELIRGDADSYVRLEVIPAGGDGKQKQVTIQRKKVKLEDQAAKKEVFEYSDGDKLYKVGVINLPTFYIDFEAYRRRDPNYKSTTRDVHRLLKELQEENVDGIVLDLRNNGGGSLQEATMLTDLFIDQGPVVQIRHANEKISRHSRSRSRAVYRGPLVVLINRLSASASEIFAGAIQDYNRGLIVGTQSFGKGTVQTMAPLKEGQLKITQSKFYRVSGESTQHAGVTPDIYMPPMVDKEMVGESAYDTALPWDRIHEVQHAKYFNLKAILPALLSNHEQRLNKDPDLVYLKEQFDYDLSRSKNKTLSLNEEERLAEREEYKNRTLEIENARRTAKGLPPYLTFEELEKSDSEDTAPVGGPVDISLDDDPILSETGNILVDLINMSSRLENAPQVANF</sequence>
<dbReference type="SUPFAM" id="SSF52096">
    <property type="entry name" value="ClpP/crotonase"/>
    <property type="match status" value="1"/>
</dbReference>
<dbReference type="InterPro" id="IPR036034">
    <property type="entry name" value="PDZ_sf"/>
</dbReference>
<gene>
    <name evidence="8" type="ORF">MNKW57_25500</name>
</gene>
<proteinExistence type="inferred from homology"/>
<evidence type="ECO:0000256" key="2">
    <source>
        <dbReference type="ARBA" id="ARBA00022670"/>
    </source>
</evidence>
<dbReference type="Gene3D" id="2.30.42.10">
    <property type="match status" value="1"/>
</dbReference>
<comment type="similarity">
    <text evidence="1 5">Belongs to the peptidase S41A family.</text>
</comment>
<dbReference type="InterPro" id="IPR020992">
    <property type="entry name" value="Tail_Prtase_C"/>
</dbReference>
<evidence type="ECO:0000256" key="6">
    <source>
        <dbReference type="SAM" id="MobiDB-lite"/>
    </source>
</evidence>
<dbReference type="Proteomes" id="UP001224392">
    <property type="component" value="Unassembled WGS sequence"/>
</dbReference>
<dbReference type="CDD" id="cd07560">
    <property type="entry name" value="Peptidase_S41_CPP"/>
    <property type="match status" value="1"/>
</dbReference>
<comment type="caution">
    <text evidence="8">The sequence shown here is derived from an EMBL/GenBank/DDBJ whole genome shotgun (WGS) entry which is preliminary data.</text>
</comment>
<evidence type="ECO:0000256" key="1">
    <source>
        <dbReference type="ARBA" id="ARBA00009179"/>
    </source>
</evidence>
<dbReference type="Gene3D" id="3.30.750.44">
    <property type="match status" value="1"/>
</dbReference>
<dbReference type="Pfam" id="PF11818">
    <property type="entry name" value="DUF3340"/>
    <property type="match status" value="1"/>
</dbReference>
<keyword evidence="2 5" id="KW-0645">Protease</keyword>
<dbReference type="InterPro" id="IPR001478">
    <property type="entry name" value="PDZ"/>
</dbReference>
<reference evidence="8 9" key="1">
    <citation type="submission" date="2023-04" db="EMBL/GenBank/DDBJ databases">
        <title>Marinobulbifer ophiurae gen. nov., sp. Nov., isolate from tissue of brittle star Ophioplocus japonicus.</title>
        <authorList>
            <person name="Kawano K."/>
            <person name="Sawayama S."/>
            <person name="Nakagawa S."/>
        </authorList>
    </citation>
    <scope>NUCLEOTIDE SEQUENCE [LARGE SCALE GENOMIC DNA]</scope>
    <source>
        <strain evidence="8 9">NKW57</strain>
    </source>
</reference>
<evidence type="ECO:0000256" key="5">
    <source>
        <dbReference type="RuleBase" id="RU004404"/>
    </source>
</evidence>
<dbReference type="PANTHER" id="PTHR32060">
    <property type="entry name" value="TAIL-SPECIFIC PROTEASE"/>
    <property type="match status" value="1"/>
</dbReference>
<dbReference type="InterPro" id="IPR029045">
    <property type="entry name" value="ClpP/crotonase-like_dom_sf"/>
</dbReference>
<protein>
    <submittedName>
        <fullName evidence="8">Carboxy terminal-processing peptidase</fullName>
    </submittedName>
</protein>
<dbReference type="InterPro" id="IPR004447">
    <property type="entry name" value="Peptidase_S41A"/>
</dbReference>
<evidence type="ECO:0000313" key="9">
    <source>
        <dbReference type="Proteomes" id="UP001224392"/>
    </source>
</evidence>
<dbReference type="SMART" id="SM00228">
    <property type="entry name" value="PDZ"/>
    <property type="match status" value="1"/>
</dbReference>
<dbReference type="SUPFAM" id="SSF50156">
    <property type="entry name" value="PDZ domain-like"/>
    <property type="match status" value="1"/>
</dbReference>
<dbReference type="PROSITE" id="PS50106">
    <property type="entry name" value="PDZ"/>
    <property type="match status" value="1"/>
</dbReference>
<evidence type="ECO:0000313" key="8">
    <source>
        <dbReference type="EMBL" id="GMG88229.1"/>
    </source>
</evidence>
<dbReference type="Pfam" id="PF03572">
    <property type="entry name" value="Peptidase_S41"/>
    <property type="match status" value="1"/>
</dbReference>
<evidence type="ECO:0000256" key="3">
    <source>
        <dbReference type="ARBA" id="ARBA00022801"/>
    </source>
</evidence>
<dbReference type="Pfam" id="PF17804">
    <property type="entry name" value="TSP_NTD"/>
    <property type="match status" value="1"/>
</dbReference>
<evidence type="ECO:0000259" key="7">
    <source>
        <dbReference type="PROSITE" id="PS50106"/>
    </source>
</evidence>
<keyword evidence="3 5" id="KW-0378">Hydrolase</keyword>
<dbReference type="NCBIfam" id="TIGR00225">
    <property type="entry name" value="prc"/>
    <property type="match status" value="1"/>
</dbReference>